<evidence type="ECO:0000313" key="11">
    <source>
        <dbReference type="EMBL" id="MBA5225783.1"/>
    </source>
</evidence>
<dbReference type="Proteomes" id="UP000587608">
    <property type="component" value="Unassembled WGS sequence"/>
</dbReference>
<organism evidence="11 12">
    <name type="scientific">Streptomyces griseoaurantiacus</name>
    <dbReference type="NCBI Taxonomy" id="68213"/>
    <lineage>
        <taxon>Bacteria</taxon>
        <taxon>Bacillati</taxon>
        <taxon>Actinomycetota</taxon>
        <taxon>Actinomycetes</taxon>
        <taxon>Kitasatosporales</taxon>
        <taxon>Streptomycetaceae</taxon>
        <taxon>Streptomyces</taxon>
        <taxon>Streptomyces aurantiacus group</taxon>
    </lineage>
</organism>
<dbReference type="UniPathway" id="UPA01068">
    <property type="reaction ID" value="UER00304"/>
</dbReference>
<dbReference type="GO" id="GO:0010181">
    <property type="term" value="F:FMN binding"/>
    <property type="evidence" value="ECO:0007669"/>
    <property type="project" value="UniProtKB-UniRule"/>
</dbReference>
<comment type="caution">
    <text evidence="11">The sequence shown here is derived from an EMBL/GenBank/DDBJ whole genome shotgun (WGS) entry which is preliminary data.</text>
</comment>
<feature type="binding site" evidence="5 7">
    <location>
        <begin position="120"/>
        <end position="121"/>
    </location>
    <ligand>
        <name>FMN</name>
        <dbReference type="ChEBI" id="CHEBI:58210"/>
    </ligand>
</feature>
<feature type="region of interest" description="Disordered" evidence="8">
    <location>
        <begin position="1"/>
        <end position="41"/>
    </location>
</feature>
<evidence type="ECO:0000259" key="9">
    <source>
        <dbReference type="Pfam" id="PF01243"/>
    </source>
</evidence>
<evidence type="ECO:0000256" key="1">
    <source>
        <dbReference type="ARBA" id="ARBA00007301"/>
    </source>
</evidence>
<feature type="compositionally biased region" description="Basic and acidic residues" evidence="8">
    <location>
        <begin position="1"/>
        <end position="13"/>
    </location>
</feature>
<feature type="binding site" evidence="5 6">
    <location>
        <position position="171"/>
    </location>
    <ligand>
        <name>substrate</name>
    </ligand>
</feature>
<dbReference type="EC" id="1.4.3.5" evidence="5"/>
<keyword evidence="4 5" id="KW-0560">Oxidoreductase</keyword>
<reference evidence="11 12" key="1">
    <citation type="submission" date="2020-07" db="EMBL/GenBank/DDBJ databases">
        <title>Differential regulation of undecylprodigiosin biosynthesis in the yeast-scavenging Streptomyces strain MBK6.</title>
        <authorList>
            <person name="Baral B."/>
            <person name="Siitonen V."/>
            <person name="Laughlin M."/>
            <person name="Yamada K."/>
            <person name="Ilomaeki M."/>
            <person name="Metsae-Ketelae M."/>
            <person name="Niemi J."/>
        </authorList>
    </citation>
    <scope>NUCLEOTIDE SEQUENCE [LARGE SCALE GENOMIC DNA]</scope>
    <source>
        <strain evidence="11 12">MBK6</strain>
    </source>
</reference>
<feature type="binding site" evidence="5 7">
    <location>
        <begin position="184"/>
        <end position="185"/>
    </location>
    <ligand>
        <name>FMN</name>
        <dbReference type="ChEBI" id="CHEBI:58210"/>
    </ligand>
</feature>
<dbReference type="InterPro" id="IPR019740">
    <property type="entry name" value="Pyridox_Oxase_CS"/>
</dbReference>
<dbReference type="InterPro" id="IPR019576">
    <property type="entry name" value="Pyridoxamine_oxidase_dimer_C"/>
</dbReference>
<dbReference type="HAMAP" id="MF_01629">
    <property type="entry name" value="PdxH"/>
    <property type="match status" value="1"/>
</dbReference>
<comment type="cofactor">
    <cofactor evidence="5 7">
        <name>FMN</name>
        <dbReference type="ChEBI" id="CHEBI:58210"/>
    </cofactor>
    <text evidence="5 7">Binds 1 FMN per subunit.</text>
</comment>
<feature type="domain" description="Pyridoxamine 5'-phosphate oxidase N-terminal" evidence="9">
    <location>
        <begin position="79"/>
        <end position="200"/>
    </location>
</feature>
<dbReference type="AlphaFoldDB" id="A0A7W2DZA2"/>
<feature type="domain" description="Pyridoxine 5'-phosphate oxidase dimerisation C-terminal" evidence="10">
    <location>
        <begin position="217"/>
        <end position="258"/>
    </location>
</feature>
<dbReference type="Gene3D" id="2.30.110.10">
    <property type="entry name" value="Electron Transport, Fmn-binding Protein, Chain A"/>
    <property type="match status" value="1"/>
</dbReference>
<dbReference type="PIRSF" id="PIRSF000190">
    <property type="entry name" value="Pyd_amn-ph_oxd"/>
    <property type="match status" value="1"/>
</dbReference>
<feature type="binding site" evidence="5 7">
    <location>
        <position position="240"/>
    </location>
    <ligand>
        <name>FMN</name>
        <dbReference type="ChEBI" id="CHEBI:58210"/>
    </ligand>
</feature>
<dbReference type="PANTHER" id="PTHR10851:SF0">
    <property type="entry name" value="PYRIDOXINE-5'-PHOSPHATE OXIDASE"/>
    <property type="match status" value="1"/>
</dbReference>
<feature type="binding site" evidence="5 6">
    <location>
        <begin position="236"/>
        <end position="238"/>
    </location>
    <ligand>
        <name>substrate</name>
    </ligand>
</feature>
<dbReference type="Pfam" id="PF01243">
    <property type="entry name" value="PNPOx_N"/>
    <property type="match status" value="1"/>
</dbReference>
<feature type="compositionally biased region" description="Basic and acidic residues" evidence="8">
    <location>
        <begin position="20"/>
        <end position="30"/>
    </location>
</feature>
<feature type="binding site" evidence="5 6">
    <location>
        <position position="167"/>
    </location>
    <ligand>
        <name>substrate</name>
    </ligand>
</feature>
<feature type="binding site" evidence="5 7">
    <location>
        <position position="126"/>
    </location>
    <ligand>
        <name>FMN</name>
        <dbReference type="ChEBI" id="CHEBI:58210"/>
    </ligand>
</feature>
<proteinExistence type="inferred from homology"/>
<dbReference type="PANTHER" id="PTHR10851">
    <property type="entry name" value="PYRIDOXINE-5-PHOSPHATE OXIDASE"/>
    <property type="match status" value="1"/>
</dbReference>
<evidence type="ECO:0000256" key="8">
    <source>
        <dbReference type="SAM" id="MobiDB-lite"/>
    </source>
</evidence>
<dbReference type="InterPro" id="IPR012349">
    <property type="entry name" value="Split_barrel_FMN-bd"/>
</dbReference>
<dbReference type="GO" id="GO:0008615">
    <property type="term" value="P:pyridoxine biosynthetic process"/>
    <property type="evidence" value="ECO:0007669"/>
    <property type="project" value="UniProtKB-UniRule"/>
</dbReference>
<dbReference type="NCBIfam" id="NF004231">
    <property type="entry name" value="PRK05679.1"/>
    <property type="match status" value="1"/>
</dbReference>
<dbReference type="Pfam" id="PF10590">
    <property type="entry name" value="PNP_phzG_C"/>
    <property type="match status" value="1"/>
</dbReference>
<feature type="binding site" evidence="5 7">
    <location>
        <position position="127"/>
    </location>
    <ligand>
        <name>FMN</name>
        <dbReference type="ChEBI" id="CHEBI:58210"/>
    </ligand>
</feature>
<comment type="pathway">
    <text evidence="5">Cofactor metabolism; pyridoxal 5'-phosphate salvage; pyridoxal 5'-phosphate from pyridoxine 5'-phosphate: step 1/1.</text>
</comment>
<evidence type="ECO:0000256" key="4">
    <source>
        <dbReference type="ARBA" id="ARBA00023002"/>
    </source>
</evidence>
<evidence type="ECO:0000256" key="2">
    <source>
        <dbReference type="ARBA" id="ARBA00022630"/>
    </source>
</evidence>
<keyword evidence="3 5" id="KW-0288">FMN</keyword>
<gene>
    <name evidence="5 11" type="primary">pdxH</name>
    <name evidence="11" type="ORF">H1X69_30920</name>
</gene>
<feature type="binding site" evidence="5 7">
    <location>
        <begin position="105"/>
        <end position="110"/>
    </location>
    <ligand>
        <name>FMN</name>
        <dbReference type="ChEBI" id="CHEBI:58210"/>
    </ligand>
</feature>
<accession>A0A7W2DZA2</accession>
<comment type="catalytic activity">
    <reaction evidence="5">
        <text>pyridoxamine 5'-phosphate + O2 + H2O = pyridoxal 5'-phosphate + H2O2 + NH4(+)</text>
        <dbReference type="Rhea" id="RHEA:15817"/>
        <dbReference type="ChEBI" id="CHEBI:15377"/>
        <dbReference type="ChEBI" id="CHEBI:15379"/>
        <dbReference type="ChEBI" id="CHEBI:16240"/>
        <dbReference type="ChEBI" id="CHEBI:28938"/>
        <dbReference type="ChEBI" id="CHEBI:58451"/>
        <dbReference type="ChEBI" id="CHEBI:597326"/>
        <dbReference type="EC" id="1.4.3.5"/>
    </reaction>
</comment>
<evidence type="ECO:0000256" key="6">
    <source>
        <dbReference type="PIRSR" id="PIRSR000190-1"/>
    </source>
</evidence>
<comment type="similarity">
    <text evidence="1 5">Belongs to the pyridoxamine 5'-phosphate oxidase family.</text>
</comment>
<keyword evidence="5" id="KW-0664">Pyridoxine biosynthesis</keyword>
<name>A0A7W2DZA2_9ACTN</name>
<dbReference type="SUPFAM" id="SSF50475">
    <property type="entry name" value="FMN-binding split barrel"/>
    <property type="match status" value="1"/>
</dbReference>
<evidence type="ECO:0000313" key="12">
    <source>
        <dbReference type="Proteomes" id="UP000587608"/>
    </source>
</evidence>
<comment type="pathway">
    <text evidence="5">Cofactor metabolism; pyridoxal 5'-phosphate salvage; pyridoxal 5'-phosphate from pyridoxamine 5'-phosphate: step 1/1.</text>
</comment>
<feature type="binding site" evidence="5 7">
    <location>
        <position position="230"/>
    </location>
    <ligand>
        <name>FMN</name>
        <dbReference type="ChEBI" id="CHEBI:58210"/>
    </ligand>
</feature>
<evidence type="ECO:0000256" key="7">
    <source>
        <dbReference type="PIRSR" id="PIRSR000190-2"/>
    </source>
</evidence>
<dbReference type="GO" id="GO:0004733">
    <property type="term" value="F:pyridoxamine phosphate oxidase activity"/>
    <property type="evidence" value="ECO:0007669"/>
    <property type="project" value="UniProtKB-UniRule"/>
</dbReference>
<feature type="binding site" evidence="5 6">
    <location>
        <position position="175"/>
    </location>
    <ligand>
        <name>substrate</name>
    </ligand>
</feature>
<protein>
    <recommendedName>
        <fullName evidence="5">Pyridoxine/pyridoxamine 5'-phosphate oxidase</fullName>
        <ecNumber evidence="5">1.4.3.5</ecNumber>
    </recommendedName>
    <alternativeName>
        <fullName evidence="5">PNP/PMP oxidase</fullName>
        <shortName evidence="5">PNPOx</shortName>
    </alternativeName>
    <alternativeName>
        <fullName evidence="5">Pyridoxal 5'-phosphate synthase</fullName>
    </alternativeName>
</protein>
<evidence type="ECO:0000256" key="3">
    <source>
        <dbReference type="ARBA" id="ARBA00022643"/>
    </source>
</evidence>
<feature type="binding site" evidence="5 6">
    <location>
        <position position="110"/>
    </location>
    <ligand>
        <name>substrate</name>
    </ligand>
</feature>
<sequence length="258" mass="28827">MRQDDRVSEHIPDEPAGEPLVERAAARAERAAGSGEPAVVPTDPAAMRAHYRAEGLDEEELAAHPMDQFDRWFGEAARAAVRGLLYEPNAMVVSTADTEGRPSSRTVLMKGYDTRGFVFYTNYDSRKGRELAANPHVSLLFPWHPVARQVLVTGTARRTGREETAAYFRTRPHGSRLGAWASAQSTVIPSREVLETAYEDLGARYPEGEQVPVPPHWGGFRVTPHTVEFWQGRANRLHDRLRYTAAPDGTWRVDRLSP</sequence>
<dbReference type="PROSITE" id="PS01064">
    <property type="entry name" value="PYRIDOX_OXIDASE"/>
    <property type="match status" value="1"/>
</dbReference>
<evidence type="ECO:0000259" key="10">
    <source>
        <dbReference type="Pfam" id="PF10590"/>
    </source>
</evidence>
<feature type="binding site" evidence="6">
    <location>
        <begin position="48"/>
        <end position="51"/>
    </location>
    <ligand>
        <name>substrate</name>
    </ligand>
</feature>
<comment type="catalytic activity">
    <reaction evidence="5">
        <text>pyridoxine 5'-phosphate + O2 = pyridoxal 5'-phosphate + H2O2</text>
        <dbReference type="Rhea" id="RHEA:15149"/>
        <dbReference type="ChEBI" id="CHEBI:15379"/>
        <dbReference type="ChEBI" id="CHEBI:16240"/>
        <dbReference type="ChEBI" id="CHEBI:58589"/>
        <dbReference type="ChEBI" id="CHEBI:597326"/>
        <dbReference type="EC" id="1.4.3.5"/>
    </reaction>
</comment>
<dbReference type="InterPro" id="IPR011576">
    <property type="entry name" value="Pyridox_Oxase_N"/>
</dbReference>
<dbReference type="InterPro" id="IPR000659">
    <property type="entry name" value="Pyridox_Oxase"/>
</dbReference>
<dbReference type="NCBIfam" id="TIGR00558">
    <property type="entry name" value="pdxH"/>
    <property type="match status" value="1"/>
</dbReference>
<comment type="subunit">
    <text evidence="5">Homodimer.</text>
</comment>
<evidence type="ECO:0000256" key="5">
    <source>
        <dbReference type="HAMAP-Rule" id="MF_01629"/>
    </source>
</evidence>
<feature type="binding site" evidence="5 7">
    <location>
        <position position="149"/>
    </location>
    <ligand>
        <name>FMN</name>
        <dbReference type="ChEBI" id="CHEBI:58210"/>
    </ligand>
</feature>
<comment type="function">
    <text evidence="5">Catalyzes the oxidation of either pyridoxine 5'-phosphate (PNP) or pyridoxamine 5'-phosphate (PMP) into pyridoxal 5'-phosphate (PLP).</text>
</comment>
<keyword evidence="2 5" id="KW-0285">Flavoprotein</keyword>
<dbReference type="EMBL" id="JACERG010000022">
    <property type="protein sequence ID" value="MBA5225783.1"/>
    <property type="molecule type" value="Genomic_DNA"/>
</dbReference>